<feature type="chain" id="PRO_5034518425" evidence="1">
    <location>
        <begin position="30"/>
        <end position="376"/>
    </location>
</feature>
<feature type="signal peptide" evidence="1">
    <location>
        <begin position="1"/>
        <end position="29"/>
    </location>
</feature>
<proteinExistence type="predicted"/>
<keyword evidence="3" id="KW-1185">Reference proteome</keyword>
<protein>
    <submittedName>
        <fullName evidence="2">Peptidase</fullName>
    </submittedName>
</protein>
<dbReference type="RefSeq" id="WP_223854297.1">
    <property type="nucleotide sequence ID" value="NZ_BMMN01000023.1"/>
</dbReference>
<keyword evidence="1" id="KW-0732">Signal</keyword>
<gene>
    <name evidence="2" type="ORF">GCM10011574_68950</name>
</gene>
<comment type="caution">
    <text evidence="2">The sequence shown here is derived from an EMBL/GenBank/DDBJ whole genome shotgun (WGS) entry which is preliminary data.</text>
</comment>
<dbReference type="EMBL" id="BMMN01000023">
    <property type="protein sequence ID" value="GGO31358.1"/>
    <property type="molecule type" value="Genomic_DNA"/>
</dbReference>
<evidence type="ECO:0000313" key="3">
    <source>
        <dbReference type="Proteomes" id="UP000653480"/>
    </source>
</evidence>
<name>A0A8H9H5S4_9ACTN</name>
<accession>A0A8H9H5S4</accession>
<dbReference type="SUPFAM" id="SSF50494">
    <property type="entry name" value="Trypsin-like serine proteases"/>
    <property type="match status" value="1"/>
</dbReference>
<evidence type="ECO:0000313" key="2">
    <source>
        <dbReference type="EMBL" id="GGO31358.1"/>
    </source>
</evidence>
<dbReference type="AlphaFoldDB" id="A0A8H9H5S4"/>
<organism evidence="2 3">
    <name type="scientific">Microbispora bryophytorum</name>
    <dbReference type="NCBI Taxonomy" id="1460882"/>
    <lineage>
        <taxon>Bacteria</taxon>
        <taxon>Bacillati</taxon>
        <taxon>Actinomycetota</taxon>
        <taxon>Actinomycetes</taxon>
        <taxon>Streptosporangiales</taxon>
        <taxon>Streptosporangiaceae</taxon>
        <taxon>Microbispora</taxon>
    </lineage>
</organism>
<reference evidence="2" key="1">
    <citation type="journal article" date="2014" name="Int. J. Syst. Evol. Microbiol.">
        <title>Complete genome sequence of Corynebacterium casei LMG S-19264T (=DSM 44701T), isolated from a smear-ripened cheese.</title>
        <authorList>
            <consortium name="US DOE Joint Genome Institute (JGI-PGF)"/>
            <person name="Walter F."/>
            <person name="Albersmeier A."/>
            <person name="Kalinowski J."/>
            <person name="Ruckert C."/>
        </authorList>
    </citation>
    <scope>NUCLEOTIDE SEQUENCE</scope>
    <source>
        <strain evidence="2">CGMCC 4.7138</strain>
    </source>
</reference>
<dbReference type="Proteomes" id="UP000653480">
    <property type="component" value="Unassembled WGS sequence"/>
</dbReference>
<dbReference type="Gene3D" id="2.40.10.10">
    <property type="entry name" value="Trypsin-like serine proteases"/>
    <property type="match status" value="2"/>
</dbReference>
<reference evidence="2" key="2">
    <citation type="submission" date="2020-09" db="EMBL/GenBank/DDBJ databases">
        <authorList>
            <person name="Sun Q."/>
            <person name="Zhou Y."/>
        </authorList>
    </citation>
    <scope>NUCLEOTIDE SEQUENCE</scope>
    <source>
        <strain evidence="2">CGMCC 4.7138</strain>
    </source>
</reference>
<evidence type="ECO:0000256" key="1">
    <source>
        <dbReference type="SAM" id="SignalP"/>
    </source>
</evidence>
<dbReference type="InterPro" id="IPR009003">
    <property type="entry name" value="Peptidase_S1_PA"/>
</dbReference>
<dbReference type="InterPro" id="IPR043504">
    <property type="entry name" value="Peptidase_S1_PA_chymotrypsin"/>
</dbReference>
<sequence length="376" mass="39241">MKRILLPPLWGAAATAALLVGGTAVPAHAYEITVTTPLVSSAKAAGVIAYWLGDGGRPLAEATPVSATAGIDATRVTTRDTTPGGVRGVVPASAGVRRAAGPSRNVNLPRTTGKVFFVGSDGRPHWCAGTSVQSDHRNLVATAGHCVYATRPAEAAAGATEEATATPYRYWIFIPGFAGGGTPWGVYAGDRAFAHSDFTRYGDLDRDYAFVTVHAGVLPKRVTLRNAAQYATFSAGPKYRTATGYTGVTLLPTGRLGDKVGGQGLAYNLPVDRPLAIFGYPMRTAAGPASGRTRLTRAYGKPFLAQDLSRRANELVAVRSAFTAASGSPWLAAYRGVRGLGYLNGLTIGLSGSATGLSPYFDGELFQVYDTARRVG</sequence>